<feature type="domain" description="Serine/threonine specific protein phosphatases" evidence="1">
    <location>
        <begin position="90"/>
        <end position="95"/>
    </location>
</feature>
<dbReference type="InterPro" id="IPR029052">
    <property type="entry name" value="Metallo-depent_PP-like"/>
</dbReference>
<dbReference type="Gene3D" id="3.60.21.10">
    <property type="match status" value="1"/>
</dbReference>
<accession>A0A7C4I4H7</accession>
<comment type="caution">
    <text evidence="3">The sequence shown here is derived from an EMBL/GenBank/DDBJ whole genome shotgun (WGS) entry which is preliminary data.</text>
</comment>
<dbReference type="PANTHER" id="PTHR11668:SF496">
    <property type="entry name" value="SERINE_THREONINE-PROTEIN PHOSPHATASE"/>
    <property type="match status" value="1"/>
</dbReference>
<sequence length="291" mass="33502">MTDLPQLAEQVAEILRKEPSLLRTDSSPLLVVGDTHGDVDSTKKALDYADEKDAVAVFLGDYVDRGPYQIENITLLFERKLAEPNRLLLLRGNHETLTMNTYYGFLDTVTRRHGLKTYQQFLKAFAQLPYALRWRDVFFVHGGIARGLHMVEEVEKLERGEDDPEHPVAFQLLWNDPHPGVKGFAESDRGGGALYFGEDVFTSFMEQNGLRLLIRSHQPMPDGYRYIFGGRLLTVFSCRYYMVPPKAVLLQTYKPPPPPHDISEWGGRLLRRVWVRVCFWRSFPMRFAGRP</sequence>
<dbReference type="SMART" id="SM00156">
    <property type="entry name" value="PP2Ac"/>
    <property type="match status" value="1"/>
</dbReference>
<dbReference type="PRINTS" id="PR00114">
    <property type="entry name" value="STPHPHTASE"/>
</dbReference>
<name>A0A7C4I4H7_CALS0</name>
<evidence type="ECO:0000313" key="2">
    <source>
        <dbReference type="EMBL" id="HGL40915.1"/>
    </source>
</evidence>
<dbReference type="GO" id="GO:0004722">
    <property type="term" value="F:protein serine/threonine phosphatase activity"/>
    <property type="evidence" value="ECO:0007669"/>
    <property type="project" value="TreeGrafter"/>
</dbReference>
<gene>
    <name evidence="3" type="ORF">ENT82_08215</name>
    <name evidence="2" type="ORF">ENU43_04535</name>
</gene>
<dbReference type="CDD" id="cd00144">
    <property type="entry name" value="MPP_PPP_family"/>
    <property type="match status" value="1"/>
</dbReference>
<dbReference type="PROSITE" id="PS00125">
    <property type="entry name" value="SER_THR_PHOSPHATASE"/>
    <property type="match status" value="1"/>
</dbReference>
<dbReference type="PANTHER" id="PTHR11668">
    <property type="entry name" value="SERINE/THREONINE PROTEIN PHOSPHATASE"/>
    <property type="match status" value="1"/>
</dbReference>
<reference evidence="3" key="1">
    <citation type="journal article" date="2020" name="mSystems">
        <title>Genome- and Community-Level Interaction Insights into Carbon Utilization and Element Cycling Functions of Hydrothermarchaeota in Hydrothermal Sediment.</title>
        <authorList>
            <person name="Zhou Z."/>
            <person name="Liu Y."/>
            <person name="Xu W."/>
            <person name="Pan J."/>
            <person name="Luo Z.H."/>
            <person name="Li M."/>
        </authorList>
    </citation>
    <scope>NUCLEOTIDE SEQUENCE [LARGE SCALE GENOMIC DNA]</scope>
    <source>
        <strain evidence="3">SpSt-613</strain>
        <strain evidence="2">SpSt-669</strain>
    </source>
</reference>
<evidence type="ECO:0000313" key="3">
    <source>
        <dbReference type="EMBL" id="HGN91087.1"/>
    </source>
</evidence>
<organism evidence="3">
    <name type="scientific">Caldiarchaeum subterraneum</name>
    <dbReference type="NCBI Taxonomy" id="311458"/>
    <lineage>
        <taxon>Archaea</taxon>
        <taxon>Nitrososphaerota</taxon>
        <taxon>Candidatus Caldarchaeales</taxon>
        <taxon>Candidatus Caldarchaeaceae</taxon>
        <taxon>Candidatus Caldarchaeum</taxon>
    </lineage>
</organism>
<dbReference type="InterPro" id="IPR006186">
    <property type="entry name" value="Ser/Thr-sp_prot-phosphatase"/>
</dbReference>
<dbReference type="SUPFAM" id="SSF56300">
    <property type="entry name" value="Metallo-dependent phosphatases"/>
    <property type="match status" value="1"/>
</dbReference>
<proteinExistence type="predicted"/>
<protein>
    <submittedName>
        <fullName evidence="3">Serine/threonine protein phosphatase</fullName>
    </submittedName>
</protein>
<dbReference type="GO" id="GO:0005737">
    <property type="term" value="C:cytoplasm"/>
    <property type="evidence" value="ECO:0007669"/>
    <property type="project" value="TreeGrafter"/>
</dbReference>
<dbReference type="EMBL" id="DTAD01000088">
    <property type="protein sequence ID" value="HGN91087.1"/>
    <property type="molecule type" value="Genomic_DNA"/>
</dbReference>
<dbReference type="EMBL" id="DTCM01000060">
    <property type="protein sequence ID" value="HGL40915.1"/>
    <property type="molecule type" value="Genomic_DNA"/>
</dbReference>
<dbReference type="InterPro" id="IPR004843">
    <property type="entry name" value="Calcineurin-like_PHP"/>
</dbReference>
<dbReference type="InterPro" id="IPR050341">
    <property type="entry name" value="PP1_catalytic_subunit"/>
</dbReference>
<dbReference type="Pfam" id="PF00149">
    <property type="entry name" value="Metallophos"/>
    <property type="match status" value="1"/>
</dbReference>
<dbReference type="AlphaFoldDB" id="A0A7C4I4H7"/>
<evidence type="ECO:0000259" key="1">
    <source>
        <dbReference type="PROSITE" id="PS00125"/>
    </source>
</evidence>